<dbReference type="GO" id="GO:0016787">
    <property type="term" value="F:hydrolase activity"/>
    <property type="evidence" value="ECO:0007669"/>
    <property type="project" value="UniProtKB-KW"/>
</dbReference>
<evidence type="ECO:0000256" key="8">
    <source>
        <dbReference type="PIRSR" id="PIRSR640255-1"/>
    </source>
</evidence>
<dbReference type="KEGG" id="sdr:SCD_n00239"/>
<feature type="domain" description="DNA/RNA non-specific endonuclease/pyrophosphatase/phosphodiesterase" evidence="13">
    <location>
        <begin position="48"/>
        <end position="243"/>
    </location>
</feature>
<accession>S6AAV1</accession>
<dbReference type="Gene3D" id="3.40.570.10">
    <property type="entry name" value="Extracellular Endonuclease, subunit A"/>
    <property type="match status" value="1"/>
</dbReference>
<dbReference type="GO" id="GO:0004519">
    <property type="term" value="F:endonuclease activity"/>
    <property type="evidence" value="ECO:0007669"/>
    <property type="project" value="UniProtKB-UniRule"/>
</dbReference>
<dbReference type="STRING" id="1163617.SCD_n00239"/>
<gene>
    <name evidence="14" type="ORF">SCD_n00239</name>
</gene>
<evidence type="ECO:0000256" key="11">
    <source>
        <dbReference type="SAM" id="SignalP"/>
    </source>
</evidence>
<evidence type="ECO:0000256" key="4">
    <source>
        <dbReference type="ARBA" id="ARBA00022723"/>
    </source>
</evidence>
<comment type="similarity">
    <text evidence="2 10">Belongs to the DNA/RNA non-specific endonuclease family.</text>
</comment>
<sequence>MSGSYLSRYTLVILLAILTAGASADGSLEGCKEYAKLGVPGTSGTLLCRTGYLLAHDPARKTPIWVAEHLTHDKAAATLARTNNFQPDPDLEEGERAELSDYKGSGYDRGHMASAGDMRWDQQSMSESFFLSNMVPQVGKGMNQGIWKDLEEKVRHWALNRGELYIYTGPIYVNAAPKTIGANKVAVPTHIYKIVYDPVQVEAIAFIMPNMKLKSSDMPNYIVTVREVEEKTGLNFLSRLKPKIEDAVESTKAGALWDDVDN</sequence>
<keyword evidence="11" id="KW-0732">Signal</keyword>
<keyword evidence="4 9" id="KW-0479">Metal-binding</keyword>
<dbReference type="InterPro" id="IPR018524">
    <property type="entry name" value="DNA/RNA_endonuclease_AS"/>
</dbReference>
<evidence type="ECO:0000256" key="1">
    <source>
        <dbReference type="ARBA" id="ARBA00001946"/>
    </source>
</evidence>
<dbReference type="PANTHER" id="PTHR13966:SF5">
    <property type="entry name" value="ENDONUCLEASE G, MITOCHONDRIAL"/>
    <property type="match status" value="1"/>
</dbReference>
<feature type="chain" id="PRO_5004535947" description="Endonuclease" evidence="11">
    <location>
        <begin position="25"/>
        <end position="262"/>
    </location>
</feature>
<dbReference type="eggNOG" id="COG1864">
    <property type="taxonomic scope" value="Bacteria"/>
</dbReference>
<evidence type="ECO:0000256" key="7">
    <source>
        <dbReference type="ARBA" id="ARBA00022842"/>
    </source>
</evidence>
<evidence type="ECO:0000256" key="3">
    <source>
        <dbReference type="ARBA" id="ARBA00022722"/>
    </source>
</evidence>
<dbReference type="EMBL" id="AP013066">
    <property type="protein sequence ID" value="BAN34088.1"/>
    <property type="molecule type" value="Genomic_DNA"/>
</dbReference>
<dbReference type="InterPro" id="IPR040255">
    <property type="entry name" value="Non-specific_endonuclease"/>
</dbReference>
<evidence type="ECO:0000256" key="5">
    <source>
        <dbReference type="ARBA" id="ARBA00022759"/>
    </source>
</evidence>
<keyword evidence="7" id="KW-0460">Magnesium</keyword>
<dbReference type="PROSITE" id="PS01070">
    <property type="entry name" value="NUCLEASE_NON_SPEC"/>
    <property type="match status" value="1"/>
</dbReference>
<dbReference type="GO" id="GO:0046872">
    <property type="term" value="F:metal ion binding"/>
    <property type="evidence" value="ECO:0007669"/>
    <property type="project" value="UniProtKB-KW"/>
</dbReference>
<reference evidence="14 15" key="1">
    <citation type="journal article" date="2012" name="Appl. Environ. Microbiol.">
        <title>Draft genome sequence of a psychrotolerant sulfur-oxidizing bacterium, Sulfuricella denitrificans skB26, and proteomic insights into cold adaptation.</title>
        <authorList>
            <person name="Watanabe T."/>
            <person name="Kojima H."/>
            <person name="Fukui M."/>
        </authorList>
    </citation>
    <scope>NUCLEOTIDE SEQUENCE [LARGE SCALE GENOMIC DNA]</scope>
    <source>
        <strain evidence="15">skB26</strain>
    </source>
</reference>
<evidence type="ECO:0000256" key="6">
    <source>
        <dbReference type="ARBA" id="ARBA00022801"/>
    </source>
</evidence>
<evidence type="ECO:0000259" key="13">
    <source>
        <dbReference type="SMART" id="SM00892"/>
    </source>
</evidence>
<dbReference type="InterPro" id="IPR020821">
    <property type="entry name" value="ENPP1-3/EXOG-like_nuc-like"/>
</dbReference>
<dbReference type="HOGENOM" id="CLU_055174_2_2_4"/>
<keyword evidence="5 10" id="KW-0255">Endonuclease</keyword>
<dbReference type="InterPro" id="IPR044925">
    <property type="entry name" value="His-Me_finger_sf"/>
</dbReference>
<dbReference type="GO" id="GO:0003676">
    <property type="term" value="F:nucleic acid binding"/>
    <property type="evidence" value="ECO:0007669"/>
    <property type="project" value="InterPro"/>
</dbReference>
<keyword evidence="15" id="KW-1185">Reference proteome</keyword>
<organism evidence="14 15">
    <name type="scientific">Sulfuricella denitrificans (strain DSM 22764 / NBRC 105220 / skB26)</name>
    <dbReference type="NCBI Taxonomy" id="1163617"/>
    <lineage>
        <taxon>Bacteria</taxon>
        <taxon>Pseudomonadati</taxon>
        <taxon>Pseudomonadota</taxon>
        <taxon>Betaproteobacteria</taxon>
        <taxon>Nitrosomonadales</taxon>
        <taxon>Sulfuricellaceae</taxon>
        <taxon>Sulfuricella</taxon>
    </lineage>
</organism>
<dbReference type="SMART" id="SM00477">
    <property type="entry name" value="NUC"/>
    <property type="match status" value="1"/>
</dbReference>
<dbReference type="AlphaFoldDB" id="S6AAV1"/>
<protein>
    <recommendedName>
        <fullName evidence="10">Endonuclease</fullName>
        <ecNumber evidence="10">3.1.30.-</ecNumber>
    </recommendedName>
</protein>
<dbReference type="Proteomes" id="UP000015559">
    <property type="component" value="Chromosome"/>
</dbReference>
<dbReference type="InterPro" id="IPR001604">
    <property type="entry name" value="Endo_G_ENPP1-like_dom"/>
</dbReference>
<dbReference type="Pfam" id="PF01223">
    <property type="entry name" value="Endonuclease_NS"/>
    <property type="match status" value="1"/>
</dbReference>
<evidence type="ECO:0000313" key="14">
    <source>
        <dbReference type="EMBL" id="BAN34088.1"/>
    </source>
</evidence>
<dbReference type="CDD" id="cd00091">
    <property type="entry name" value="NUC"/>
    <property type="match status" value="1"/>
</dbReference>
<feature type="binding site" evidence="9">
    <location>
        <position position="143"/>
    </location>
    <ligand>
        <name>Mg(2+)</name>
        <dbReference type="ChEBI" id="CHEBI:18420"/>
        <note>catalytic</note>
    </ligand>
</feature>
<feature type="active site" description="Proton acceptor" evidence="8">
    <location>
        <position position="111"/>
    </location>
</feature>
<comment type="cofactor">
    <cofactor evidence="1 10">
        <name>Mg(2+)</name>
        <dbReference type="ChEBI" id="CHEBI:18420"/>
    </cofactor>
</comment>
<dbReference type="SMART" id="SM00892">
    <property type="entry name" value="Endonuclease_NS"/>
    <property type="match status" value="1"/>
</dbReference>
<name>S6AAV1_SULDS</name>
<dbReference type="SUPFAM" id="SSF54060">
    <property type="entry name" value="His-Me finger endonucleases"/>
    <property type="match status" value="1"/>
</dbReference>
<evidence type="ECO:0000259" key="12">
    <source>
        <dbReference type="SMART" id="SM00477"/>
    </source>
</evidence>
<feature type="signal peptide" evidence="11">
    <location>
        <begin position="1"/>
        <end position="24"/>
    </location>
</feature>
<evidence type="ECO:0000313" key="15">
    <source>
        <dbReference type="Proteomes" id="UP000015559"/>
    </source>
</evidence>
<evidence type="ECO:0000256" key="2">
    <source>
        <dbReference type="ARBA" id="ARBA00010052"/>
    </source>
</evidence>
<proteinExistence type="inferred from homology"/>
<feature type="domain" description="ENPP1-3/EXOG-like endonuclease/phosphodiesterase" evidence="12">
    <location>
        <begin position="49"/>
        <end position="243"/>
    </location>
</feature>
<evidence type="ECO:0000256" key="10">
    <source>
        <dbReference type="RuleBase" id="RU366055"/>
    </source>
</evidence>
<keyword evidence="3 10" id="KW-0540">Nuclease</keyword>
<dbReference type="InterPro" id="IPR044929">
    <property type="entry name" value="DNA/RNA_non-sp_Endonuclease_sf"/>
</dbReference>
<dbReference type="EC" id="3.1.30.-" evidence="10"/>
<keyword evidence="6 10" id="KW-0378">Hydrolase</keyword>
<evidence type="ECO:0000256" key="9">
    <source>
        <dbReference type="PIRSR" id="PIRSR640255-2"/>
    </source>
</evidence>
<dbReference type="PANTHER" id="PTHR13966">
    <property type="entry name" value="ENDONUCLEASE RELATED"/>
    <property type="match status" value="1"/>
</dbReference>